<organism evidence="1 2">
    <name type="scientific">Schistosoma margrebowiei</name>
    <dbReference type="NCBI Taxonomy" id="48269"/>
    <lineage>
        <taxon>Eukaryota</taxon>
        <taxon>Metazoa</taxon>
        <taxon>Spiralia</taxon>
        <taxon>Lophotrochozoa</taxon>
        <taxon>Platyhelminthes</taxon>
        <taxon>Trematoda</taxon>
        <taxon>Digenea</taxon>
        <taxon>Strigeidida</taxon>
        <taxon>Schistosomatoidea</taxon>
        <taxon>Schistosomatidae</taxon>
        <taxon>Schistosoma</taxon>
    </lineage>
</organism>
<reference evidence="2" key="1">
    <citation type="submission" date="2023-11" db="UniProtKB">
        <authorList>
            <consortium name="WormBaseParasite"/>
        </authorList>
    </citation>
    <scope>IDENTIFICATION</scope>
</reference>
<dbReference type="Proteomes" id="UP000050790">
    <property type="component" value="Unassembled WGS sequence"/>
</dbReference>
<name>A0AA84ZWF1_9TREM</name>
<evidence type="ECO:0000313" key="1">
    <source>
        <dbReference type="Proteomes" id="UP000050790"/>
    </source>
</evidence>
<evidence type="ECO:0000313" key="2">
    <source>
        <dbReference type="WBParaSite" id="SMRG1_52030.1"/>
    </source>
</evidence>
<accession>A0AA84ZWF1</accession>
<dbReference type="AlphaFoldDB" id="A0AA84ZWF1"/>
<sequence>MQTIQHELTMIDDWCKRWSLELCTEKCGWLCIGDTSFNVKRILNNHTLPRLASVIYTE</sequence>
<dbReference type="WBParaSite" id="SMRG1_52030.1">
    <property type="protein sequence ID" value="SMRG1_52030.1"/>
    <property type="gene ID" value="SMRG1_52030"/>
</dbReference>
<proteinExistence type="predicted"/>
<protein>
    <submittedName>
        <fullName evidence="2">Uncharacterized protein</fullName>
    </submittedName>
</protein>